<dbReference type="Gene3D" id="1.10.3380.20">
    <property type="match status" value="1"/>
</dbReference>
<keyword evidence="5" id="KW-0067">ATP-binding</keyword>
<dbReference type="PANTHER" id="PTHR10133:SF62">
    <property type="entry name" value="DNA POLYMERASE THETA"/>
    <property type="match status" value="1"/>
</dbReference>
<dbReference type="GO" id="GO:0003887">
    <property type="term" value="F:DNA-directed DNA polymerase activity"/>
    <property type="evidence" value="ECO:0007669"/>
    <property type="project" value="UniProtKB-KW"/>
</dbReference>
<sequence length="2209" mass="247458">MEIKVGSPIRIEDAFYVPEELYRQYKEMNISSIFSWQAECLNLPGVLGEPCCFANTISDGCKNLVYSAPTSAGKTLVAEIIVLKRILESALKAFIILPYVSVSREKMIYLQKLFNNLGIRVGGYMAGHSPPGGLSAINVAVCTIEKANSLVNRLIEEERLDELGIVVVDELHLIGDTHRGYLLELLLTKLLFYSRRISNFKHTNGIRILENSQSPLNESLNKCFDSKAYGIQIVGMSATLPNLKSLGQWLDAEVYITNFRPVPLTEFILSCDARSKTNQFYKIVKSASKDDSSTQQLLSECLEPADNLPLDPQLTSDTELNMVDEDGVFALCFDTLVNGHGVLVFCPTKQWCEQLADSMARQIFILTQSYFSALHQNEHNPSEANIGDLICKNSDDPSGHSNIGTRLALQLDRAGLVTCVDQLKRCPAGLDTILARCLGYGVAFHHAGLTVEEREIIEFGFRKGLIRILIATSTLSSGVNLPARRVIIRTPLFHGKVLDFLTYKQMSGRAGRQGVDTSGQSILLCKPKDLGRVRQLIMNGMPPVNSCLMGHEGSPESSLKRALLEVIVNGFVETLSDALLYLSSTLLATTVTWEKLNEFNNSQSTKENRRRSLRLSQPTTYSENEINDDNNNDRFTVQMKRLLFTCIKDLQKHEFIYIDQSICLNVTKNVINMSFVDSQSLEVSLNGARLQPTALGRAVLSSSLGPIHGLIVYEELDRARRSIALDTELHLVYLLTPVYLDVGADLDWLCYLEQYQSLSSSERRVADLIGIEERFITRCAGGAPSSAVGCHGNTNMVNRRLSLHRRFYTALVLYRLVNEDGLQIVAKKFGVNRGLLQSLQQQAATYAGMVTIFCNRLGWNHMERVISNFQSRLCYGVSDELVDLIRLLPLVNAERARALYAAGYSSVSSLASARPQEISRILQRAIPFERKNNHEACAVKASGGCTILLDDGRVINEHEAGPLIVQQAKVMLEIDLTSVYGKDLIIVPKNHESENSMKPVKSITEDFNDCNKINKNDMVNSKNNQLMAVNLSYNSLYDLNLTKGCEYVMDNDKNHGHLNVEGGEVEVKRLKLSLDNNTTIQTTFMATARTSPPINCDNHKNPNVGHKFHSVNKENYSSDNNKIEYENNIGITSNSQISVSKFGSSINHHGKTLIDFENFTQSSQSFILTSQLAAIIDDDQVVSTYKLPSSSASSTSGFNVESNILHLPISCESSIMPFSTTTTTTPSSVFVNKTCEFNDTLTFSMFESSFTVSNNTSIITTINNNNDNTNGPICDIMTTETLKEQYDDSQILNNLIMSQINFDTDIGEKQELSISHQQSQSNLSPITPNESFLNMERKSIGDLFSASFTPDSPTNEVQLIQESSNYQHMYSIKTAECKTDTDLSWADDNLNVDSLKNGIDNDDCRDNIFSIVNVTQNYTLWKTFLTELNHHIEGLKNSNQSKLNYIAIQPGWLLNMNSDSNNDNDFRSSSESLCWKSGPAGQPTVGGGKNTGTNYNLYLSGLAISSVHLKKNAVFWIHFLTESDVNRVPLRECLVGIYDLFIRIHQFNIGLIVWDVKWWYRIIYDLLKIPNQIKFQIYNPNLTNWLTNPDQGQSSLLSEAQKLNPHVVNSMLIKVASSEYLEPPIQSSDWSKIPRLESSGKCPPPRSYLNEQNLSSNLPYHVYTTSAQCFLLSLWTTHSSNCLSTVQNSLLDVIELPCQSLLARMESNGFILNLDDLNRCHDSLLKACKQLESVAYRLAGQPFPMDSPKEISKVLFKWLHLPQITDPNDLIMNRKRNQSYLLNGRNRSNHLPKATNTLLSKLTNLHPLPAVIMEWRHINGILEKIFNSLVSTCRLIYISSIGDQPLRISPTYDVYTATGRIISIMPNLQSVPKDIVIDWSKLHYKSPTVDNNCLNNNSEKWTSPFDQILNELPKSIETIRPRCAFHAPVGGLLISGDFCQLELRLLAYFSKDVELLKLLSVVEHANQTADQSIEPNSESDAFKKLAAHWLNIPHPNQVTDVQRQQAKQLCYAILYGMGSQTLASQLNVSQQNAQKLIDSFLNTYPGVQKFIKTAVLTAHREGQIKTLNGHIRLLPVLNSKTVFDSGTPYELNCNWSKKYDLRNHFAVIKAERQAVNNIIQGSASEIAKIAMLAVDEAIHSSNIPGYAHLVLHEHDELIYEVFPESSAKQFGELIRQTMSNTSKHCNIDVPLPVKLRIGNNWSDLKQVNW</sequence>
<keyword evidence="2" id="KW-0808">Transferase</keyword>
<evidence type="ECO:0000256" key="4">
    <source>
        <dbReference type="ARBA" id="ARBA00022741"/>
    </source>
</evidence>
<dbReference type="InterPro" id="IPR048960">
    <property type="entry name" value="POLQ-like_helical"/>
</dbReference>
<evidence type="ECO:0000256" key="7">
    <source>
        <dbReference type="ARBA" id="ARBA00049244"/>
    </source>
</evidence>
<dbReference type="SMART" id="SM00482">
    <property type="entry name" value="POLAc"/>
    <property type="match status" value="1"/>
</dbReference>
<dbReference type="Pfam" id="PF00476">
    <property type="entry name" value="DNA_pol_A"/>
    <property type="match status" value="1"/>
</dbReference>
<evidence type="ECO:0000259" key="10">
    <source>
        <dbReference type="PROSITE" id="PS51194"/>
    </source>
</evidence>
<keyword evidence="3" id="KW-0548">Nucleotidyltransferase</keyword>
<dbReference type="CDD" id="cd18026">
    <property type="entry name" value="DEXHc_POLQ-like"/>
    <property type="match status" value="1"/>
</dbReference>
<evidence type="ECO:0000313" key="11">
    <source>
        <dbReference type="Proteomes" id="UP000050792"/>
    </source>
</evidence>
<dbReference type="PANTHER" id="PTHR10133">
    <property type="entry name" value="DNA POLYMERASE I"/>
    <property type="match status" value="1"/>
</dbReference>
<dbReference type="GO" id="GO:0006261">
    <property type="term" value="P:DNA-templated DNA replication"/>
    <property type="evidence" value="ECO:0007669"/>
    <property type="project" value="InterPro"/>
</dbReference>
<dbReference type="GO" id="GO:0005524">
    <property type="term" value="F:ATP binding"/>
    <property type="evidence" value="ECO:0007669"/>
    <property type="project" value="UniProtKB-KW"/>
</dbReference>
<comment type="catalytic activity">
    <reaction evidence="7">
        <text>DNA(n) + a 2'-deoxyribonucleoside 5'-triphosphate = DNA(n+1) + diphosphate</text>
        <dbReference type="Rhea" id="RHEA:22508"/>
        <dbReference type="Rhea" id="RHEA-COMP:17339"/>
        <dbReference type="Rhea" id="RHEA-COMP:17340"/>
        <dbReference type="ChEBI" id="CHEBI:33019"/>
        <dbReference type="ChEBI" id="CHEBI:61560"/>
        <dbReference type="ChEBI" id="CHEBI:173112"/>
        <dbReference type="EC" id="2.7.7.7"/>
    </reaction>
</comment>
<feature type="compositionally biased region" description="Polar residues" evidence="8">
    <location>
        <begin position="614"/>
        <end position="624"/>
    </location>
</feature>
<dbReference type="Gene3D" id="1.20.1060.10">
    <property type="entry name" value="Taq DNA Polymerase, Chain T, domain 4"/>
    <property type="match status" value="1"/>
</dbReference>
<dbReference type="CDD" id="cd18795">
    <property type="entry name" value="SF2_C_Ski2"/>
    <property type="match status" value="1"/>
</dbReference>
<dbReference type="EC" id="2.7.7.7" evidence="1"/>
<evidence type="ECO:0000256" key="5">
    <source>
        <dbReference type="ARBA" id="ARBA00022840"/>
    </source>
</evidence>
<dbReference type="Gene3D" id="3.40.50.300">
    <property type="entry name" value="P-loop containing nucleotide triphosphate hydrolases"/>
    <property type="match status" value="2"/>
</dbReference>
<dbReference type="InterPro" id="IPR019760">
    <property type="entry name" value="DNA-dir_DNA_pol_A_CS"/>
</dbReference>
<dbReference type="InterPro" id="IPR002298">
    <property type="entry name" value="DNA_polymerase_A"/>
</dbReference>
<dbReference type="Gene3D" id="3.30.70.370">
    <property type="match status" value="1"/>
</dbReference>
<dbReference type="InterPro" id="IPR014001">
    <property type="entry name" value="Helicase_ATP-bd"/>
</dbReference>
<dbReference type="SUPFAM" id="SSF56672">
    <property type="entry name" value="DNA/RNA polymerases"/>
    <property type="match status" value="1"/>
</dbReference>
<dbReference type="Pfam" id="PF00271">
    <property type="entry name" value="Helicase_C"/>
    <property type="match status" value="1"/>
</dbReference>
<evidence type="ECO:0000259" key="9">
    <source>
        <dbReference type="PROSITE" id="PS51192"/>
    </source>
</evidence>
<dbReference type="SUPFAM" id="SSF158702">
    <property type="entry name" value="Sec63 N-terminal domain-like"/>
    <property type="match status" value="1"/>
</dbReference>
<keyword evidence="11" id="KW-1185">Reference proteome</keyword>
<keyword evidence="6" id="KW-0239">DNA-directed DNA polymerase</keyword>
<dbReference type="InterPro" id="IPR027417">
    <property type="entry name" value="P-loop_NTPase"/>
</dbReference>
<dbReference type="PROSITE" id="PS51194">
    <property type="entry name" value="HELICASE_CTER"/>
    <property type="match status" value="1"/>
</dbReference>
<dbReference type="InterPro" id="IPR011545">
    <property type="entry name" value="DEAD/DEAH_box_helicase_dom"/>
</dbReference>
<dbReference type="Pfam" id="PF20470">
    <property type="entry name" value="HTH_61"/>
    <property type="match status" value="1"/>
</dbReference>
<reference evidence="12" key="2">
    <citation type="submission" date="2023-11" db="UniProtKB">
        <authorList>
            <consortium name="WormBaseParasite"/>
        </authorList>
    </citation>
    <scope>IDENTIFICATION</scope>
</reference>
<name>A0AA85EK22_9TREM</name>
<reference evidence="11" key="1">
    <citation type="submission" date="2022-06" db="EMBL/GenBank/DDBJ databases">
        <authorList>
            <person name="Berger JAMES D."/>
            <person name="Berger JAMES D."/>
        </authorList>
    </citation>
    <scope>NUCLEOTIDE SEQUENCE [LARGE SCALE GENOMIC DNA]</scope>
</reference>
<evidence type="ECO:0000256" key="8">
    <source>
        <dbReference type="SAM" id="MobiDB-lite"/>
    </source>
</evidence>
<evidence type="ECO:0000313" key="12">
    <source>
        <dbReference type="WBParaSite" id="SRDH1_11140.5"/>
    </source>
</evidence>
<dbReference type="SMART" id="SM00490">
    <property type="entry name" value="HELICc"/>
    <property type="match status" value="1"/>
</dbReference>
<dbReference type="InterPro" id="IPR001650">
    <property type="entry name" value="Helicase_C-like"/>
</dbReference>
<evidence type="ECO:0000256" key="1">
    <source>
        <dbReference type="ARBA" id="ARBA00012417"/>
    </source>
</evidence>
<feature type="domain" description="Helicase ATP-binding" evidence="9">
    <location>
        <begin position="55"/>
        <end position="258"/>
    </location>
</feature>
<dbReference type="PROSITE" id="PS00447">
    <property type="entry name" value="DNA_POLYMERASE_A"/>
    <property type="match status" value="1"/>
</dbReference>
<proteinExistence type="predicted"/>
<dbReference type="GO" id="GO:0097681">
    <property type="term" value="P:double-strand break repair via alternative nonhomologous end joining"/>
    <property type="evidence" value="ECO:0007669"/>
    <property type="project" value="TreeGrafter"/>
</dbReference>
<dbReference type="CDD" id="cd08638">
    <property type="entry name" value="DNA_pol_A_theta"/>
    <property type="match status" value="1"/>
</dbReference>
<dbReference type="InterPro" id="IPR046931">
    <property type="entry name" value="HTH_61"/>
</dbReference>
<dbReference type="GO" id="GO:0003677">
    <property type="term" value="F:DNA binding"/>
    <property type="evidence" value="ECO:0007669"/>
    <property type="project" value="InterPro"/>
</dbReference>
<dbReference type="PROSITE" id="PS51192">
    <property type="entry name" value="HELICASE_ATP_BIND_1"/>
    <property type="match status" value="1"/>
</dbReference>
<keyword evidence="4" id="KW-0547">Nucleotide-binding</keyword>
<protein>
    <recommendedName>
        <fullName evidence="1">DNA-directed DNA polymerase</fullName>
        <ecNumber evidence="1">2.7.7.7</ecNumber>
    </recommendedName>
</protein>
<accession>A0AA85EK22</accession>
<dbReference type="WBParaSite" id="SRDH1_11140.5">
    <property type="protein sequence ID" value="SRDH1_11140.5"/>
    <property type="gene ID" value="SRDH1_11140"/>
</dbReference>
<dbReference type="Pfam" id="PF21099">
    <property type="entry name" value="POLQ_helical"/>
    <property type="match status" value="1"/>
</dbReference>
<organism evidence="11 12">
    <name type="scientific">Schistosoma rodhaini</name>
    <dbReference type="NCBI Taxonomy" id="6188"/>
    <lineage>
        <taxon>Eukaryota</taxon>
        <taxon>Metazoa</taxon>
        <taxon>Spiralia</taxon>
        <taxon>Lophotrochozoa</taxon>
        <taxon>Platyhelminthes</taxon>
        <taxon>Trematoda</taxon>
        <taxon>Digenea</taxon>
        <taxon>Strigeidida</taxon>
        <taxon>Schistosomatoidea</taxon>
        <taxon>Schistosomatidae</taxon>
        <taxon>Schistosoma</taxon>
    </lineage>
</organism>
<dbReference type="Proteomes" id="UP000050792">
    <property type="component" value="Unassembled WGS sequence"/>
</dbReference>
<dbReference type="SUPFAM" id="SSF52540">
    <property type="entry name" value="P-loop containing nucleoside triphosphate hydrolases"/>
    <property type="match status" value="2"/>
</dbReference>
<dbReference type="SMART" id="SM00487">
    <property type="entry name" value="DEXDc"/>
    <property type="match status" value="1"/>
</dbReference>
<dbReference type="Gene3D" id="1.10.150.20">
    <property type="entry name" value="5' to 3' exonuclease, C-terminal subdomain"/>
    <property type="match status" value="1"/>
</dbReference>
<feature type="domain" description="Helicase C-terminal" evidence="10">
    <location>
        <begin position="403"/>
        <end position="562"/>
    </location>
</feature>
<feature type="region of interest" description="Disordered" evidence="8">
    <location>
        <begin position="601"/>
        <end position="630"/>
    </location>
</feature>
<evidence type="ECO:0000256" key="6">
    <source>
        <dbReference type="ARBA" id="ARBA00022932"/>
    </source>
</evidence>
<evidence type="ECO:0000256" key="3">
    <source>
        <dbReference type="ARBA" id="ARBA00022695"/>
    </source>
</evidence>
<dbReference type="InterPro" id="IPR001098">
    <property type="entry name" value="DNA-dir_DNA_pol_A_palm_dom"/>
</dbReference>
<evidence type="ECO:0000256" key="2">
    <source>
        <dbReference type="ARBA" id="ARBA00022679"/>
    </source>
</evidence>
<dbReference type="InterPro" id="IPR043502">
    <property type="entry name" value="DNA/RNA_pol_sf"/>
</dbReference>
<dbReference type="Pfam" id="PF00270">
    <property type="entry name" value="DEAD"/>
    <property type="match status" value="1"/>
</dbReference>